<dbReference type="GO" id="GO:0006432">
    <property type="term" value="P:phenylalanyl-tRNA aminoacylation"/>
    <property type="evidence" value="ECO:0007669"/>
    <property type="project" value="UniProtKB-UniRule"/>
</dbReference>
<keyword evidence="11 13" id="KW-0030">Aminoacyl-tRNA synthetase</keyword>
<comment type="catalytic activity">
    <reaction evidence="12 13">
        <text>tRNA(Phe) + L-phenylalanine + ATP = L-phenylalanyl-tRNA(Phe) + AMP + diphosphate + H(+)</text>
        <dbReference type="Rhea" id="RHEA:19413"/>
        <dbReference type="Rhea" id="RHEA-COMP:9668"/>
        <dbReference type="Rhea" id="RHEA-COMP:9699"/>
        <dbReference type="ChEBI" id="CHEBI:15378"/>
        <dbReference type="ChEBI" id="CHEBI:30616"/>
        <dbReference type="ChEBI" id="CHEBI:33019"/>
        <dbReference type="ChEBI" id="CHEBI:58095"/>
        <dbReference type="ChEBI" id="CHEBI:78442"/>
        <dbReference type="ChEBI" id="CHEBI:78531"/>
        <dbReference type="ChEBI" id="CHEBI:456215"/>
        <dbReference type="EC" id="6.1.1.20"/>
    </reaction>
</comment>
<feature type="binding site" evidence="13">
    <location>
        <position position="273"/>
    </location>
    <ligand>
        <name>Mg(2+)</name>
        <dbReference type="ChEBI" id="CHEBI:18420"/>
        <note>shared with beta subunit</note>
    </ligand>
</feature>
<dbReference type="PANTHER" id="PTHR11538">
    <property type="entry name" value="PHENYLALANYL-TRNA SYNTHETASE"/>
    <property type="match status" value="1"/>
</dbReference>
<dbReference type="SUPFAM" id="SSF46589">
    <property type="entry name" value="tRNA-binding arm"/>
    <property type="match status" value="1"/>
</dbReference>
<evidence type="ECO:0000256" key="9">
    <source>
        <dbReference type="ARBA" id="ARBA00022842"/>
    </source>
</evidence>
<evidence type="ECO:0000256" key="8">
    <source>
        <dbReference type="ARBA" id="ARBA00022840"/>
    </source>
</evidence>
<proteinExistence type="inferred from homology"/>
<keyword evidence="5 13" id="KW-0436">Ligase</keyword>
<evidence type="ECO:0000256" key="4">
    <source>
        <dbReference type="ARBA" id="ARBA00022490"/>
    </source>
</evidence>
<evidence type="ECO:0000256" key="5">
    <source>
        <dbReference type="ARBA" id="ARBA00022598"/>
    </source>
</evidence>
<dbReference type="GO" id="GO:0000049">
    <property type="term" value="F:tRNA binding"/>
    <property type="evidence" value="ECO:0007669"/>
    <property type="project" value="InterPro"/>
</dbReference>
<dbReference type="InterPro" id="IPR002319">
    <property type="entry name" value="Phenylalanyl-tRNA_Synthase"/>
</dbReference>
<dbReference type="InterPro" id="IPR010978">
    <property type="entry name" value="tRNA-bd_arm"/>
</dbReference>
<comment type="subunit">
    <text evidence="3 13">Tetramer of two alpha and two beta subunits.</text>
</comment>
<keyword evidence="7 13" id="KW-0547">Nucleotide-binding</keyword>
<evidence type="ECO:0000256" key="10">
    <source>
        <dbReference type="ARBA" id="ARBA00022917"/>
    </source>
</evidence>
<dbReference type="GO" id="GO:0005524">
    <property type="term" value="F:ATP binding"/>
    <property type="evidence" value="ECO:0007669"/>
    <property type="project" value="UniProtKB-UniRule"/>
</dbReference>
<evidence type="ECO:0000256" key="2">
    <source>
        <dbReference type="ARBA" id="ARBA00010207"/>
    </source>
</evidence>
<evidence type="ECO:0000256" key="11">
    <source>
        <dbReference type="ARBA" id="ARBA00023146"/>
    </source>
</evidence>
<dbReference type="Proteomes" id="UP000005143">
    <property type="component" value="Unassembled WGS sequence"/>
</dbReference>
<accession>H0E7M6</accession>
<evidence type="ECO:0000313" key="16">
    <source>
        <dbReference type="Proteomes" id="UP000005143"/>
    </source>
</evidence>
<dbReference type="GO" id="GO:0005737">
    <property type="term" value="C:cytoplasm"/>
    <property type="evidence" value="ECO:0007669"/>
    <property type="project" value="UniProtKB-SubCell"/>
</dbReference>
<dbReference type="NCBIfam" id="TIGR00468">
    <property type="entry name" value="pheS"/>
    <property type="match status" value="1"/>
</dbReference>
<dbReference type="HAMAP" id="MF_00281">
    <property type="entry name" value="Phe_tRNA_synth_alpha1"/>
    <property type="match status" value="1"/>
</dbReference>
<dbReference type="InterPro" id="IPR022911">
    <property type="entry name" value="Phe_tRNA_ligase_alpha1_bac"/>
</dbReference>
<dbReference type="AlphaFoldDB" id="H0E7M6"/>
<dbReference type="SUPFAM" id="SSF55681">
    <property type="entry name" value="Class II aaRS and biotin synthetases"/>
    <property type="match status" value="1"/>
</dbReference>
<name>H0E7M6_9ACTN</name>
<dbReference type="InterPro" id="IPR006195">
    <property type="entry name" value="aa-tRNA-synth_II"/>
</dbReference>
<dbReference type="GO" id="GO:0000287">
    <property type="term" value="F:magnesium ion binding"/>
    <property type="evidence" value="ECO:0007669"/>
    <property type="project" value="UniProtKB-UniRule"/>
</dbReference>
<dbReference type="OrthoDB" id="9800719at2"/>
<comment type="cofactor">
    <cofactor evidence="13">
        <name>Mg(2+)</name>
        <dbReference type="ChEBI" id="CHEBI:18420"/>
    </cofactor>
    <text evidence="13">Binds 2 magnesium ions per tetramer.</text>
</comment>
<dbReference type="EMBL" id="AGUD01000227">
    <property type="protein sequence ID" value="EHN10300.1"/>
    <property type="molecule type" value="Genomic_DNA"/>
</dbReference>
<keyword evidence="16" id="KW-1185">Reference proteome</keyword>
<evidence type="ECO:0000256" key="1">
    <source>
        <dbReference type="ARBA" id="ARBA00004496"/>
    </source>
</evidence>
<dbReference type="PROSITE" id="PS50862">
    <property type="entry name" value="AA_TRNA_LIGASE_II"/>
    <property type="match status" value="1"/>
</dbReference>
<organism evidence="15 16">
    <name type="scientific">Patulibacter medicamentivorans</name>
    <dbReference type="NCBI Taxonomy" id="1097667"/>
    <lineage>
        <taxon>Bacteria</taxon>
        <taxon>Bacillati</taxon>
        <taxon>Actinomycetota</taxon>
        <taxon>Thermoleophilia</taxon>
        <taxon>Solirubrobacterales</taxon>
        <taxon>Patulibacteraceae</taxon>
        <taxon>Patulibacter</taxon>
    </lineage>
</organism>
<evidence type="ECO:0000256" key="13">
    <source>
        <dbReference type="HAMAP-Rule" id="MF_00281"/>
    </source>
</evidence>
<evidence type="ECO:0000256" key="7">
    <source>
        <dbReference type="ARBA" id="ARBA00022741"/>
    </source>
</evidence>
<keyword evidence="6 13" id="KW-0479">Metal-binding</keyword>
<protein>
    <recommendedName>
        <fullName evidence="13">Phenylalanine--tRNA ligase alpha subunit</fullName>
        <ecNumber evidence="13">6.1.1.20</ecNumber>
    </recommendedName>
    <alternativeName>
        <fullName evidence="13">Phenylalanyl-tRNA synthetase alpha subunit</fullName>
        <shortName evidence="13">PheRS</shortName>
    </alternativeName>
</protein>
<evidence type="ECO:0000256" key="3">
    <source>
        <dbReference type="ARBA" id="ARBA00011209"/>
    </source>
</evidence>
<dbReference type="Gene3D" id="3.30.930.10">
    <property type="entry name" value="Bira Bifunctional Protein, Domain 2"/>
    <property type="match status" value="1"/>
</dbReference>
<reference evidence="15 16" key="1">
    <citation type="journal article" date="2013" name="Biodegradation">
        <title>Quantitative proteomic analysis of ibuprofen-degrading Patulibacter sp. strain I11.</title>
        <authorList>
            <person name="Almeida B."/>
            <person name="Kjeldal H."/>
            <person name="Lolas I."/>
            <person name="Knudsen A.D."/>
            <person name="Carvalho G."/>
            <person name="Nielsen K.L."/>
            <person name="Barreto Crespo M.T."/>
            <person name="Stensballe A."/>
            <person name="Nielsen J.L."/>
        </authorList>
    </citation>
    <scope>NUCLEOTIDE SEQUENCE [LARGE SCALE GENOMIC DNA]</scope>
    <source>
        <strain evidence="15 16">I11</strain>
    </source>
</reference>
<dbReference type="InterPro" id="IPR004188">
    <property type="entry name" value="Phe-tRNA_ligase_II_N"/>
</dbReference>
<dbReference type="EC" id="6.1.1.20" evidence="13"/>
<dbReference type="PANTHER" id="PTHR11538:SF41">
    <property type="entry name" value="PHENYLALANINE--TRNA LIGASE, MITOCHONDRIAL"/>
    <property type="match status" value="1"/>
</dbReference>
<dbReference type="Pfam" id="PF01409">
    <property type="entry name" value="tRNA-synt_2d"/>
    <property type="match status" value="1"/>
</dbReference>
<dbReference type="PATRIC" id="fig|1097667.3.peg.2805"/>
<keyword evidence="8 13" id="KW-0067">ATP-binding</keyword>
<evidence type="ECO:0000256" key="12">
    <source>
        <dbReference type="ARBA" id="ARBA00049255"/>
    </source>
</evidence>
<comment type="subcellular location">
    <subcellularLocation>
        <location evidence="1 13">Cytoplasm</location>
    </subcellularLocation>
</comment>
<gene>
    <name evidence="13" type="primary">pheS</name>
    <name evidence="15" type="ORF">PAI11_28300</name>
</gene>
<keyword evidence="4 13" id="KW-0963">Cytoplasm</keyword>
<dbReference type="GO" id="GO:0004826">
    <property type="term" value="F:phenylalanine-tRNA ligase activity"/>
    <property type="evidence" value="ECO:0007669"/>
    <property type="project" value="UniProtKB-UniRule"/>
</dbReference>
<dbReference type="InterPro" id="IPR004529">
    <property type="entry name" value="Phe-tRNA-synth_IIc_asu"/>
</dbReference>
<evidence type="ECO:0000259" key="14">
    <source>
        <dbReference type="PROSITE" id="PS50862"/>
    </source>
</evidence>
<dbReference type="CDD" id="cd00496">
    <property type="entry name" value="PheRS_alpha_core"/>
    <property type="match status" value="1"/>
</dbReference>
<evidence type="ECO:0000313" key="15">
    <source>
        <dbReference type="EMBL" id="EHN10300.1"/>
    </source>
</evidence>
<evidence type="ECO:0000256" key="6">
    <source>
        <dbReference type="ARBA" id="ARBA00022723"/>
    </source>
</evidence>
<feature type="domain" description="Aminoacyl-transfer RNA synthetases class-II family profile" evidence="14">
    <location>
        <begin position="106"/>
        <end position="374"/>
    </location>
</feature>
<comment type="similarity">
    <text evidence="2 13">Belongs to the class-II aminoacyl-tRNA synthetase family. Phe-tRNA synthetase alpha subunit type 1 subfamily.</text>
</comment>
<dbReference type="InterPro" id="IPR045864">
    <property type="entry name" value="aa-tRNA-synth_II/BPL/LPL"/>
</dbReference>
<sequence>MIDRIAQLRAAGEADVAAATTTDELEELRVRLLGRKAELPNMLRGVSELPPEQRGPVGKAANQARQALQQTLEARIAELAAGELDARLVADRVDVTLPGRREPVGGLHLITRVRREIEDVFLGLGFDVLEGPETETVHYNFDALNHAPNHPARDRSDTFYLAPSANLPAVERAGDPRAEDGGSGRLLRTHTSPMQIRTMEREDPPIAVIVPGRVYRPDSDATHTPQFHQVEGLWVDVDITLADLKGVLLSFARSIFGDEREVRLRPHFFPFTEPSVEVDVSCFACKGTGIREDLAGHPRCGLCKGTGWIEILGSGLVDPNVLRSVGEARGDDAYSPEAVQGFAFGMGIERIAMLRYGVPDLRLLYENDVRVLEQWA</sequence>
<keyword evidence="9 13" id="KW-0460">Magnesium</keyword>
<comment type="caution">
    <text evidence="15">The sequence shown here is derived from an EMBL/GenBank/DDBJ whole genome shotgun (WGS) entry which is preliminary data.</text>
</comment>
<keyword evidence="10 13" id="KW-0648">Protein biosynthesis</keyword>
<dbReference type="RefSeq" id="WP_007576332.1">
    <property type="nucleotide sequence ID" value="NZ_AGUD01000227.1"/>
</dbReference>
<dbReference type="Pfam" id="PF02912">
    <property type="entry name" value="Phe_tRNA-synt_N"/>
    <property type="match status" value="1"/>
</dbReference>